<proteinExistence type="predicted"/>
<feature type="non-terminal residue" evidence="2">
    <location>
        <position position="1"/>
    </location>
</feature>
<reference evidence="2" key="1">
    <citation type="submission" date="2023-10" db="EMBL/GenBank/DDBJ databases">
        <title>Genome assembly of Pristionchus species.</title>
        <authorList>
            <person name="Yoshida K."/>
            <person name="Sommer R.J."/>
        </authorList>
    </citation>
    <scope>NUCLEOTIDE SEQUENCE</scope>
    <source>
        <strain evidence="2">RS5133</strain>
    </source>
</reference>
<evidence type="ECO:0000259" key="1">
    <source>
        <dbReference type="SMART" id="SM01271"/>
    </source>
</evidence>
<evidence type="ECO:0000313" key="3">
    <source>
        <dbReference type="Proteomes" id="UP001432322"/>
    </source>
</evidence>
<dbReference type="PANTHER" id="PTHR13586:SF0">
    <property type="entry name" value="TRAILER HITCH, ISOFORM H"/>
    <property type="match status" value="1"/>
</dbReference>
<dbReference type="EMBL" id="BTSY01000001">
    <property type="protein sequence ID" value="GMT08977.1"/>
    <property type="molecule type" value="Genomic_DNA"/>
</dbReference>
<dbReference type="SMART" id="SM01271">
    <property type="entry name" value="LSM14"/>
    <property type="match status" value="1"/>
</dbReference>
<keyword evidence="3" id="KW-1185">Reference proteome</keyword>
<dbReference type="PANTHER" id="PTHR13586">
    <property type="entry name" value="SCD6 PROTEIN-RELATED"/>
    <property type="match status" value="1"/>
</dbReference>
<gene>
    <name evidence="2" type="ORF">PFISCL1PPCAC_274</name>
</gene>
<organism evidence="2 3">
    <name type="scientific">Pristionchus fissidentatus</name>
    <dbReference type="NCBI Taxonomy" id="1538716"/>
    <lineage>
        <taxon>Eukaryota</taxon>
        <taxon>Metazoa</taxon>
        <taxon>Ecdysozoa</taxon>
        <taxon>Nematoda</taxon>
        <taxon>Chromadorea</taxon>
        <taxon>Rhabditida</taxon>
        <taxon>Rhabditina</taxon>
        <taxon>Diplogasteromorpha</taxon>
        <taxon>Diplogasteroidea</taxon>
        <taxon>Neodiplogasteridae</taxon>
        <taxon>Pristionchus</taxon>
    </lineage>
</organism>
<dbReference type="Pfam" id="PF12701">
    <property type="entry name" value="LSM14"/>
    <property type="match status" value="1"/>
</dbReference>
<dbReference type="InterPro" id="IPR025609">
    <property type="entry name" value="Lsm14-like_N"/>
</dbReference>
<dbReference type="SUPFAM" id="SSF50182">
    <property type="entry name" value="Sm-like ribonucleoproteins"/>
    <property type="match status" value="1"/>
</dbReference>
<dbReference type="GO" id="GO:0034063">
    <property type="term" value="P:stress granule assembly"/>
    <property type="evidence" value="ECO:0007669"/>
    <property type="project" value="TreeGrafter"/>
</dbReference>
<dbReference type="Gene3D" id="2.30.30.100">
    <property type="match status" value="1"/>
</dbReference>
<sequence length="110" mass="12142">LWSRSSFDNTIAFVKVRSLGTEDRPISNTVAARDDDYEHLIFKASDIKDLMVRETHKPQTLGGLPYDPAIVSVSNRPEPAQSATSSRPNPRAGLLLHLFLLARLLVLAAC</sequence>
<dbReference type="AlphaFoldDB" id="A0AAV5UPG6"/>
<dbReference type="InterPro" id="IPR010920">
    <property type="entry name" value="LSM_dom_sf"/>
</dbReference>
<dbReference type="Proteomes" id="UP001432322">
    <property type="component" value="Unassembled WGS sequence"/>
</dbReference>
<accession>A0AAV5UPG6</accession>
<comment type="caution">
    <text evidence="2">The sequence shown here is derived from an EMBL/GenBank/DDBJ whole genome shotgun (WGS) entry which is preliminary data.</text>
</comment>
<dbReference type="GO" id="GO:0033962">
    <property type="term" value="P:P-body assembly"/>
    <property type="evidence" value="ECO:0007669"/>
    <property type="project" value="TreeGrafter"/>
</dbReference>
<name>A0AAV5UPG6_9BILA</name>
<protein>
    <recommendedName>
        <fullName evidence="1">Lsm14-like N-terminal domain-containing protein</fullName>
    </recommendedName>
</protein>
<dbReference type="GO" id="GO:0003729">
    <property type="term" value="F:mRNA binding"/>
    <property type="evidence" value="ECO:0007669"/>
    <property type="project" value="TreeGrafter"/>
</dbReference>
<feature type="domain" description="Lsm14-like N-terminal" evidence="1">
    <location>
        <begin position="2"/>
        <end position="75"/>
    </location>
</feature>
<dbReference type="GO" id="GO:0000932">
    <property type="term" value="C:P-body"/>
    <property type="evidence" value="ECO:0007669"/>
    <property type="project" value="TreeGrafter"/>
</dbReference>
<evidence type="ECO:0000313" key="2">
    <source>
        <dbReference type="EMBL" id="GMT08977.1"/>
    </source>
</evidence>